<feature type="chain" id="PRO_5032911012" evidence="10">
    <location>
        <begin position="24"/>
        <end position="905"/>
    </location>
</feature>
<dbReference type="InterPro" id="IPR000531">
    <property type="entry name" value="Beta-barrel_TonB"/>
</dbReference>
<dbReference type="Pfam" id="PF00593">
    <property type="entry name" value="TonB_dep_Rec_b-barrel"/>
    <property type="match status" value="1"/>
</dbReference>
<dbReference type="InterPro" id="IPR036942">
    <property type="entry name" value="Beta-barrel_TonB_sf"/>
</dbReference>
<dbReference type="AlphaFoldDB" id="A0A841HPI6"/>
<comment type="caution">
    <text evidence="13">The sequence shown here is derived from an EMBL/GenBank/DDBJ whole genome shotgun (WGS) entry which is preliminary data.</text>
</comment>
<evidence type="ECO:0000256" key="10">
    <source>
        <dbReference type="SAM" id="SignalP"/>
    </source>
</evidence>
<evidence type="ECO:0000259" key="12">
    <source>
        <dbReference type="Pfam" id="PF07715"/>
    </source>
</evidence>
<gene>
    <name evidence="13" type="ORF">HNQ60_002716</name>
</gene>
<reference evidence="13 14" key="1">
    <citation type="submission" date="2020-08" db="EMBL/GenBank/DDBJ databases">
        <title>Genomic Encyclopedia of Type Strains, Phase IV (KMG-IV): sequencing the most valuable type-strain genomes for metagenomic binning, comparative biology and taxonomic classification.</title>
        <authorList>
            <person name="Goeker M."/>
        </authorList>
    </citation>
    <scope>NUCLEOTIDE SEQUENCE [LARGE SCALE GENOMIC DNA]</scope>
    <source>
        <strain evidence="13 14">DSM 26723</strain>
    </source>
</reference>
<dbReference type="NCBIfam" id="TIGR01782">
    <property type="entry name" value="TonB-Xanth-Caul"/>
    <property type="match status" value="1"/>
</dbReference>
<name>A0A841HPI6_9GAMM</name>
<dbReference type="InterPro" id="IPR039426">
    <property type="entry name" value="TonB-dep_rcpt-like"/>
</dbReference>
<evidence type="ECO:0000256" key="9">
    <source>
        <dbReference type="RuleBase" id="RU003357"/>
    </source>
</evidence>
<evidence type="ECO:0000256" key="4">
    <source>
        <dbReference type="ARBA" id="ARBA00022692"/>
    </source>
</evidence>
<keyword evidence="10" id="KW-0732">Signal</keyword>
<evidence type="ECO:0000313" key="13">
    <source>
        <dbReference type="EMBL" id="MBB6093835.1"/>
    </source>
</evidence>
<evidence type="ECO:0000256" key="5">
    <source>
        <dbReference type="ARBA" id="ARBA00023077"/>
    </source>
</evidence>
<dbReference type="GO" id="GO:0009279">
    <property type="term" value="C:cell outer membrane"/>
    <property type="evidence" value="ECO:0007669"/>
    <property type="project" value="UniProtKB-SubCell"/>
</dbReference>
<proteinExistence type="inferred from homology"/>
<dbReference type="InterPro" id="IPR010104">
    <property type="entry name" value="TonB_rcpt_bac"/>
</dbReference>
<dbReference type="EMBL" id="JACHHZ010000003">
    <property type="protein sequence ID" value="MBB6093835.1"/>
    <property type="molecule type" value="Genomic_DNA"/>
</dbReference>
<dbReference type="SUPFAM" id="SSF56935">
    <property type="entry name" value="Porins"/>
    <property type="match status" value="1"/>
</dbReference>
<evidence type="ECO:0000256" key="6">
    <source>
        <dbReference type="ARBA" id="ARBA00023136"/>
    </source>
</evidence>
<evidence type="ECO:0000256" key="8">
    <source>
        <dbReference type="PROSITE-ProRule" id="PRU01360"/>
    </source>
</evidence>
<dbReference type="Pfam" id="PF07715">
    <property type="entry name" value="Plug"/>
    <property type="match status" value="1"/>
</dbReference>
<comment type="similarity">
    <text evidence="8 9">Belongs to the TonB-dependent receptor family.</text>
</comment>
<dbReference type="InterPro" id="IPR037066">
    <property type="entry name" value="Plug_dom_sf"/>
</dbReference>
<keyword evidence="6 8" id="KW-0472">Membrane</keyword>
<dbReference type="InterPro" id="IPR012910">
    <property type="entry name" value="Plug_dom"/>
</dbReference>
<dbReference type="CDD" id="cd01347">
    <property type="entry name" value="ligand_gated_channel"/>
    <property type="match status" value="1"/>
</dbReference>
<dbReference type="PANTHER" id="PTHR40980:SF4">
    <property type="entry name" value="TONB-DEPENDENT RECEPTOR-LIKE BETA-BARREL DOMAIN-CONTAINING PROTEIN"/>
    <property type="match status" value="1"/>
</dbReference>
<organism evidence="13 14">
    <name type="scientific">Povalibacter uvarum</name>
    <dbReference type="NCBI Taxonomy" id="732238"/>
    <lineage>
        <taxon>Bacteria</taxon>
        <taxon>Pseudomonadati</taxon>
        <taxon>Pseudomonadota</taxon>
        <taxon>Gammaproteobacteria</taxon>
        <taxon>Steroidobacterales</taxon>
        <taxon>Steroidobacteraceae</taxon>
        <taxon>Povalibacter</taxon>
    </lineage>
</organism>
<dbReference type="PANTHER" id="PTHR40980">
    <property type="entry name" value="PLUG DOMAIN-CONTAINING PROTEIN"/>
    <property type="match status" value="1"/>
</dbReference>
<feature type="domain" description="TonB-dependent receptor plug" evidence="12">
    <location>
        <begin position="55"/>
        <end position="157"/>
    </location>
</feature>
<dbReference type="RefSeq" id="WP_184332578.1">
    <property type="nucleotide sequence ID" value="NZ_JACHHZ010000003.1"/>
</dbReference>
<evidence type="ECO:0000256" key="1">
    <source>
        <dbReference type="ARBA" id="ARBA00004571"/>
    </source>
</evidence>
<comment type="subcellular location">
    <subcellularLocation>
        <location evidence="1 8">Cell outer membrane</location>
        <topology evidence="1 8">Multi-pass membrane protein</topology>
    </subcellularLocation>
</comment>
<keyword evidence="4 8" id="KW-0812">Transmembrane</keyword>
<protein>
    <submittedName>
        <fullName evidence="13">TonB-dependent receptor</fullName>
    </submittedName>
</protein>
<dbReference type="PROSITE" id="PS52016">
    <property type="entry name" value="TONB_DEPENDENT_REC_3"/>
    <property type="match status" value="1"/>
</dbReference>
<evidence type="ECO:0000256" key="3">
    <source>
        <dbReference type="ARBA" id="ARBA00022452"/>
    </source>
</evidence>
<evidence type="ECO:0000256" key="2">
    <source>
        <dbReference type="ARBA" id="ARBA00022448"/>
    </source>
</evidence>
<sequence length="905" mass="97080">MKSQLLRSASAAILLGSTQLAFAQAQGEANVGSGELEEVVVVGLRASLEAAAEIKQNADQVVDAIVADDIGKFPDNTVAAALQRVPGVQTVTGFNNEIVNPLIRGIGDILTTVDGREMFTGVGRGFAFQDLPAEALSRANVYKSNTANLIEGGVAGVIDLRLHKPLNFAPGLTAVANARGIYPEEVEDFNYTVGALVSNRALTDAGEIGFLIDASYSDQQFNRPISFNCDPRSATNGPPGAAGIVLPTCVGGLNDYGEYQRPQVNGAFQWKLNDEWEVYADALYAGYEAEFETDFIFSDIFGAQSITNGTATEDCFQAHVNGAGFLGGLADPIQSLCYGSGATFNNVAGLTSTQAKTGDTDQYMYATGVKFGSGAFKLGLDVSYVESKNSNRNIIVDIGKQIPVVNIVINDDKHGTTDMPGNPLGDANGFLFANSLFQDINTADSSLFATAIDGSYDLDGFISQLQFGARYGDRDADFRAIAPGGPGAPGGNRQTLVDSVGLPSNFLVRSPASIPFINGGAHWMTPDADYLRNNTDTLRAIYGAPAGDPAFDPSRNFDATEETLAGYVQAKYETTIGDVVVDGLIGARLTSNDRTVSGTGRVNGQLTPQTTTTSDTDVLPNISARVKLSPELQLRFTAARTLAQPAFADLNPGLFYDVPTNANIQPNGSGGNPDLKPQQSDAYDATVEYYFAQSSYVAAALYYREIQDRVALSISPEVIDGITYNITRPRNIGEASLQGIELSAQAFFDFLPEGWNGFGAFANYTYADSEIKTQGDPLDGHPLLGVSKNSYNVGLLYEKYGITSRLVYTWRDKFNETQFGCLLGSQGDEAAYCDPATRPPAFNKVKAYGRLDMSLGYDFNEHITVSLEGTNLTGSDYYSYFDTTVFPHDIRVDDRTYGMSVRVRL</sequence>
<keyword evidence="7 8" id="KW-0998">Cell outer membrane</keyword>
<dbReference type="Proteomes" id="UP000588068">
    <property type="component" value="Unassembled WGS sequence"/>
</dbReference>
<dbReference type="Gene3D" id="2.40.170.20">
    <property type="entry name" value="TonB-dependent receptor, beta-barrel domain"/>
    <property type="match status" value="1"/>
</dbReference>
<evidence type="ECO:0000259" key="11">
    <source>
        <dbReference type="Pfam" id="PF00593"/>
    </source>
</evidence>
<evidence type="ECO:0000256" key="7">
    <source>
        <dbReference type="ARBA" id="ARBA00023237"/>
    </source>
</evidence>
<evidence type="ECO:0000313" key="14">
    <source>
        <dbReference type="Proteomes" id="UP000588068"/>
    </source>
</evidence>
<feature type="domain" description="TonB-dependent receptor-like beta-barrel" evidence="11">
    <location>
        <begin position="431"/>
        <end position="872"/>
    </location>
</feature>
<dbReference type="Gene3D" id="2.170.130.10">
    <property type="entry name" value="TonB-dependent receptor, plug domain"/>
    <property type="match status" value="1"/>
</dbReference>
<feature type="signal peptide" evidence="10">
    <location>
        <begin position="1"/>
        <end position="23"/>
    </location>
</feature>
<keyword evidence="2 8" id="KW-0813">Transport</keyword>
<keyword evidence="5 9" id="KW-0798">TonB box</keyword>
<keyword evidence="13" id="KW-0675">Receptor</keyword>
<keyword evidence="3 8" id="KW-1134">Transmembrane beta strand</keyword>
<accession>A0A841HPI6</accession>
<keyword evidence="14" id="KW-1185">Reference proteome</keyword>